<proteinExistence type="predicted"/>
<feature type="transmembrane region" description="Helical" evidence="1">
    <location>
        <begin position="317"/>
        <end position="332"/>
    </location>
</feature>
<sequence length="393" mass="45754">MKNTLDKKIYQLFDKYFFQIFVFIMILISIWIRYIFINFTTDDYTYFLKPWVNYIATHGGLNSLATIPANYNVPYLYILTLIAKVPKYSLYLIKIVSIIFDYILAFAGALIIGKLLENKSSKRFAQIFVFLGILFIPTVILNGSAWAQCDGIYSSFCLFSIYFLLDDHPSISFIFFGIAFAFKLQAIFILPVLIILYFSNRKYSILNFLWIPIVNVILYIPALISGRSFSKIISIYFTQESQYKKLTLNMSNIYSFFHSGENDMIRTAGIIFTLFIFAMIFCFIIYKKKKLSNLNIVTLSLLSVLISTYFLPGMHGRYVYLAVVLSVIYVVMKKSNFYVAIILMFNSFMNYVRYLWAYNLIDIKIISAMQFIILICVLVDFFKALNKGEELIC</sequence>
<dbReference type="HOGENOM" id="CLU_043514_0_0_9"/>
<dbReference type="AlphaFoldDB" id="N9Y3F9"/>
<dbReference type="RefSeq" id="WP_002598098.1">
    <property type="nucleotide sequence ID" value="NZ_KB850956.1"/>
</dbReference>
<feature type="transmembrane region" description="Helical" evidence="1">
    <location>
        <begin position="16"/>
        <end position="39"/>
    </location>
</feature>
<accession>N9Y3F9</accession>
<feature type="transmembrane region" description="Helical" evidence="1">
    <location>
        <begin position="173"/>
        <end position="198"/>
    </location>
</feature>
<feature type="transmembrane region" description="Helical" evidence="1">
    <location>
        <begin position="91"/>
        <end position="112"/>
    </location>
</feature>
<organism evidence="2 3">
    <name type="scientific">Clostridium thermobutyricum</name>
    <dbReference type="NCBI Taxonomy" id="29372"/>
    <lineage>
        <taxon>Bacteria</taxon>
        <taxon>Bacillati</taxon>
        <taxon>Bacillota</taxon>
        <taxon>Clostridia</taxon>
        <taxon>Eubacteriales</taxon>
        <taxon>Clostridiaceae</taxon>
        <taxon>Clostridium</taxon>
    </lineage>
</organism>
<keyword evidence="1" id="KW-0472">Membrane</keyword>
<reference evidence="2 3" key="1">
    <citation type="submission" date="2013-01" db="EMBL/GenBank/DDBJ databases">
        <title>The Genome Sequence of Clostridium colicanis 209318.</title>
        <authorList>
            <consortium name="The Broad Institute Genome Sequencing Platform"/>
            <person name="Earl A."/>
            <person name="Ward D."/>
            <person name="Feldgarden M."/>
            <person name="Gevers D."/>
            <person name="Courvalin P."/>
            <person name="Lambert T."/>
            <person name="Walker B."/>
            <person name="Young S.K."/>
            <person name="Zeng Q."/>
            <person name="Gargeya S."/>
            <person name="Fitzgerald M."/>
            <person name="Haas B."/>
            <person name="Abouelleil A."/>
            <person name="Alvarado L."/>
            <person name="Arachchi H.M."/>
            <person name="Berlin A.M."/>
            <person name="Chapman S.B."/>
            <person name="Dewar J."/>
            <person name="Goldberg J."/>
            <person name="Griggs A."/>
            <person name="Gujja S."/>
            <person name="Hansen M."/>
            <person name="Howarth C."/>
            <person name="Imamovic A."/>
            <person name="Larimer J."/>
            <person name="McCowan C."/>
            <person name="Murphy C."/>
            <person name="Neiman D."/>
            <person name="Pearson M."/>
            <person name="Priest M."/>
            <person name="Roberts A."/>
            <person name="Saif S."/>
            <person name="Shea T."/>
            <person name="Sisk P."/>
            <person name="Sykes S."/>
            <person name="Wortman J."/>
            <person name="Nusbaum C."/>
            <person name="Birren B."/>
        </authorList>
    </citation>
    <scope>NUCLEOTIDE SEQUENCE [LARGE SCALE GENOMIC DNA]</scope>
    <source>
        <strain evidence="2 3">209318</strain>
    </source>
</reference>
<keyword evidence="3" id="KW-1185">Reference proteome</keyword>
<feature type="transmembrane region" description="Helical" evidence="1">
    <location>
        <begin position="51"/>
        <end position="71"/>
    </location>
</feature>
<feature type="transmembrane region" description="Helical" evidence="1">
    <location>
        <begin position="293"/>
        <end position="311"/>
    </location>
</feature>
<comment type="caution">
    <text evidence="2">The sequence shown here is derived from an EMBL/GenBank/DDBJ whole genome shotgun (WGS) entry which is preliminary data.</text>
</comment>
<keyword evidence="1" id="KW-1133">Transmembrane helix</keyword>
<feature type="transmembrane region" description="Helical" evidence="1">
    <location>
        <begin position="363"/>
        <end position="382"/>
    </location>
</feature>
<evidence type="ECO:0000313" key="3">
    <source>
        <dbReference type="Proteomes" id="UP000013097"/>
    </source>
</evidence>
<name>N9Y3F9_9CLOT</name>
<evidence type="ECO:0000256" key="1">
    <source>
        <dbReference type="SAM" id="Phobius"/>
    </source>
</evidence>
<keyword evidence="1" id="KW-0812">Transmembrane</keyword>
<protein>
    <recommendedName>
        <fullName evidence="4">Mannosyltransferase related to Gpi18</fullName>
    </recommendedName>
</protein>
<evidence type="ECO:0008006" key="4">
    <source>
        <dbReference type="Google" id="ProtNLM"/>
    </source>
</evidence>
<dbReference type="EMBL" id="AGYT01000008">
    <property type="protein sequence ID" value="ENZ02362.1"/>
    <property type="molecule type" value="Genomic_DNA"/>
</dbReference>
<feature type="transmembrane region" description="Helical" evidence="1">
    <location>
        <begin position="205"/>
        <end position="224"/>
    </location>
</feature>
<gene>
    <name evidence="2" type="ORF">HMPREF1092_01597</name>
</gene>
<dbReference type="eggNOG" id="COG5542">
    <property type="taxonomic scope" value="Bacteria"/>
</dbReference>
<evidence type="ECO:0000313" key="2">
    <source>
        <dbReference type="EMBL" id="ENZ02362.1"/>
    </source>
</evidence>
<dbReference type="PATRIC" id="fig|999411.4.peg.1573"/>
<feature type="transmembrane region" description="Helical" evidence="1">
    <location>
        <begin position="124"/>
        <end position="146"/>
    </location>
</feature>
<feature type="transmembrane region" description="Helical" evidence="1">
    <location>
        <begin position="264"/>
        <end position="286"/>
    </location>
</feature>
<dbReference type="Proteomes" id="UP000013097">
    <property type="component" value="Unassembled WGS sequence"/>
</dbReference>